<evidence type="ECO:0000259" key="1">
    <source>
        <dbReference type="PROSITE" id="PS50995"/>
    </source>
</evidence>
<sequence>MKATQTTVTDQLAGLEHELTLLSRHYLSALAHRSGQQLDRSAYLILIRLGENDALSLKELAEAFRLDVSTLNRQVAAMRRTGLVERVPDPDGGVARKIRATEHGRQMVRDDRDRGRQNVGTVVHEWSDADVSLLHDMIAKFNQSIESLENNPWPREG</sequence>
<dbReference type="PANTHER" id="PTHR33164:SF57">
    <property type="entry name" value="MARR-FAMILY TRANSCRIPTIONAL REGULATOR"/>
    <property type="match status" value="1"/>
</dbReference>
<dbReference type="InterPro" id="IPR039422">
    <property type="entry name" value="MarR/SlyA-like"/>
</dbReference>
<dbReference type="GO" id="GO:0003700">
    <property type="term" value="F:DNA-binding transcription factor activity"/>
    <property type="evidence" value="ECO:0007669"/>
    <property type="project" value="InterPro"/>
</dbReference>
<dbReference type="PROSITE" id="PS50995">
    <property type="entry name" value="HTH_MARR_2"/>
    <property type="match status" value="1"/>
</dbReference>
<proteinExistence type="predicted"/>
<feature type="domain" description="HTH marR-type" evidence="1">
    <location>
        <begin position="12"/>
        <end position="143"/>
    </location>
</feature>
<dbReference type="RefSeq" id="WP_169584483.1">
    <property type="nucleotide sequence ID" value="NZ_VCQU01000001.1"/>
</dbReference>
<gene>
    <name evidence="2" type="ORF">FGL95_01895</name>
</gene>
<dbReference type="Gene3D" id="1.10.10.10">
    <property type="entry name" value="Winged helix-like DNA-binding domain superfamily/Winged helix DNA-binding domain"/>
    <property type="match status" value="1"/>
</dbReference>
<dbReference type="EMBL" id="VCQU01000001">
    <property type="protein sequence ID" value="NMN93791.1"/>
    <property type="molecule type" value="Genomic_DNA"/>
</dbReference>
<dbReference type="InterPro" id="IPR000835">
    <property type="entry name" value="HTH_MarR-typ"/>
</dbReference>
<dbReference type="GO" id="GO:0006950">
    <property type="term" value="P:response to stress"/>
    <property type="evidence" value="ECO:0007669"/>
    <property type="project" value="TreeGrafter"/>
</dbReference>
<comment type="caution">
    <text evidence="2">The sequence shown here is derived from an EMBL/GenBank/DDBJ whole genome shotgun (WGS) entry which is preliminary data.</text>
</comment>
<dbReference type="SUPFAM" id="SSF46785">
    <property type="entry name" value="Winged helix' DNA-binding domain"/>
    <property type="match status" value="1"/>
</dbReference>
<name>A0A848K5C6_9NOCA</name>
<protein>
    <submittedName>
        <fullName evidence="2">MarR family transcriptional regulator</fullName>
    </submittedName>
</protein>
<dbReference type="Pfam" id="PF12802">
    <property type="entry name" value="MarR_2"/>
    <property type="match status" value="1"/>
</dbReference>
<organism evidence="2 3">
    <name type="scientific">Antrihabitans stalactiti</name>
    <dbReference type="NCBI Taxonomy" id="2584121"/>
    <lineage>
        <taxon>Bacteria</taxon>
        <taxon>Bacillati</taxon>
        <taxon>Actinomycetota</taxon>
        <taxon>Actinomycetes</taxon>
        <taxon>Mycobacteriales</taxon>
        <taxon>Nocardiaceae</taxon>
        <taxon>Antrihabitans</taxon>
    </lineage>
</organism>
<reference evidence="2 3" key="2">
    <citation type="submission" date="2020-06" db="EMBL/GenBank/DDBJ databases">
        <title>Antribacter stalactiti gen. nov., sp. nov., a new member of the family Nacardiaceae isolated from a cave.</title>
        <authorList>
            <person name="Kim I.S."/>
        </authorList>
    </citation>
    <scope>NUCLEOTIDE SEQUENCE [LARGE SCALE GENOMIC DNA]</scope>
    <source>
        <strain evidence="2 3">YC2-7</strain>
    </source>
</reference>
<dbReference type="SMART" id="SM00347">
    <property type="entry name" value="HTH_MARR"/>
    <property type="match status" value="1"/>
</dbReference>
<dbReference type="Proteomes" id="UP000535543">
    <property type="component" value="Unassembled WGS sequence"/>
</dbReference>
<dbReference type="InterPro" id="IPR036390">
    <property type="entry name" value="WH_DNA-bd_sf"/>
</dbReference>
<accession>A0A848K5C6</accession>
<dbReference type="CDD" id="cd00090">
    <property type="entry name" value="HTH_ARSR"/>
    <property type="match status" value="1"/>
</dbReference>
<keyword evidence="3" id="KW-1185">Reference proteome</keyword>
<dbReference type="AlphaFoldDB" id="A0A848K5C6"/>
<dbReference type="InterPro" id="IPR036388">
    <property type="entry name" value="WH-like_DNA-bd_sf"/>
</dbReference>
<evidence type="ECO:0000313" key="2">
    <source>
        <dbReference type="EMBL" id="NMN93791.1"/>
    </source>
</evidence>
<dbReference type="InterPro" id="IPR011991">
    <property type="entry name" value="ArsR-like_HTH"/>
</dbReference>
<reference evidence="2 3" key="1">
    <citation type="submission" date="2019-05" db="EMBL/GenBank/DDBJ databases">
        <authorList>
            <person name="Lee S.D."/>
        </authorList>
    </citation>
    <scope>NUCLEOTIDE SEQUENCE [LARGE SCALE GENOMIC DNA]</scope>
    <source>
        <strain evidence="2 3">YC2-7</strain>
    </source>
</reference>
<evidence type="ECO:0000313" key="3">
    <source>
        <dbReference type="Proteomes" id="UP000535543"/>
    </source>
</evidence>
<dbReference type="PANTHER" id="PTHR33164">
    <property type="entry name" value="TRANSCRIPTIONAL REGULATOR, MARR FAMILY"/>
    <property type="match status" value="1"/>
</dbReference>